<reference evidence="1" key="1">
    <citation type="submission" date="2021-02" db="EMBL/GenBank/DDBJ databases">
        <authorList>
            <person name="Nowell W R."/>
        </authorList>
    </citation>
    <scope>NUCLEOTIDE SEQUENCE</scope>
</reference>
<proteinExistence type="predicted"/>
<dbReference type="Proteomes" id="UP000681967">
    <property type="component" value="Unassembled WGS sequence"/>
</dbReference>
<evidence type="ECO:0000313" key="5">
    <source>
        <dbReference type="Proteomes" id="UP000681967"/>
    </source>
</evidence>
<name>A0A8S2ZK10_9BILA</name>
<dbReference type="AlphaFoldDB" id="A0A8S2ZK10"/>
<evidence type="ECO:0000313" key="2">
    <source>
        <dbReference type="EMBL" id="CAF4643096.1"/>
    </source>
</evidence>
<evidence type="ECO:0000313" key="3">
    <source>
        <dbReference type="EMBL" id="CAF4704413.1"/>
    </source>
</evidence>
<protein>
    <submittedName>
        <fullName evidence="1">Uncharacterized protein</fullName>
    </submittedName>
</protein>
<accession>A0A8S2ZK10</accession>
<evidence type="ECO:0000313" key="1">
    <source>
        <dbReference type="EMBL" id="CAF4640804.1"/>
    </source>
</evidence>
<feature type="non-terminal residue" evidence="1">
    <location>
        <position position="1"/>
    </location>
</feature>
<dbReference type="EMBL" id="CAJOBH010119596">
    <property type="protein sequence ID" value="CAF4704413.1"/>
    <property type="molecule type" value="Genomic_DNA"/>
</dbReference>
<organism evidence="1 5">
    <name type="scientific">Rotaria magnacalcarata</name>
    <dbReference type="NCBI Taxonomy" id="392030"/>
    <lineage>
        <taxon>Eukaryota</taxon>
        <taxon>Metazoa</taxon>
        <taxon>Spiralia</taxon>
        <taxon>Gnathifera</taxon>
        <taxon>Rotifera</taxon>
        <taxon>Eurotatoria</taxon>
        <taxon>Bdelloidea</taxon>
        <taxon>Philodinida</taxon>
        <taxon>Philodinidae</taxon>
        <taxon>Rotaria</taxon>
    </lineage>
</organism>
<dbReference type="Proteomes" id="UP000681720">
    <property type="component" value="Unassembled WGS sequence"/>
</dbReference>
<gene>
    <name evidence="1" type="ORF">BYL167_LOCUS41762</name>
    <name evidence="3" type="ORF">BYL167_LOCUS44222</name>
    <name evidence="2" type="ORF">GIL414_LOCUS40718</name>
    <name evidence="4" type="ORF">GIL414_LOCUS48208</name>
</gene>
<dbReference type="EMBL" id="CAJOBH010106687">
    <property type="protein sequence ID" value="CAF4640804.1"/>
    <property type="molecule type" value="Genomic_DNA"/>
</dbReference>
<comment type="caution">
    <text evidence="1">The sequence shown here is derived from an EMBL/GenBank/DDBJ whole genome shotgun (WGS) entry which is preliminary data.</text>
</comment>
<dbReference type="EMBL" id="CAJOBJ010113573">
    <property type="protein sequence ID" value="CAF4643096.1"/>
    <property type="molecule type" value="Genomic_DNA"/>
</dbReference>
<sequence>LSVNKNNVEWLEKNEKLKYSLERLFTRAETFDEELLNQEGAFIDILRVVC</sequence>
<evidence type="ECO:0000313" key="4">
    <source>
        <dbReference type="EMBL" id="CAF4825504.1"/>
    </source>
</evidence>
<dbReference type="EMBL" id="CAJOBJ010155674">
    <property type="protein sequence ID" value="CAF4825504.1"/>
    <property type="molecule type" value="Genomic_DNA"/>
</dbReference>